<sequence>MINRIQIFDLAKASYNILPDYPWAKHPNYAVLRHHNNGKWFGLIMDISKNKLNLVGNEKIDILNLKAPKEFIGPLRKKKGIYPAYHMDKSNWISINLSEIDNLHEIQDLIAESFALTS</sequence>
<organism evidence="2 4">
    <name type="scientific">Staphylococcus succinus</name>
    <dbReference type="NCBI Taxonomy" id="61015"/>
    <lineage>
        <taxon>Bacteria</taxon>
        <taxon>Bacillati</taxon>
        <taxon>Bacillota</taxon>
        <taxon>Bacilli</taxon>
        <taxon>Bacillales</taxon>
        <taxon>Staphylococcaceae</taxon>
        <taxon>Staphylococcus</taxon>
    </lineage>
</organism>
<dbReference type="InterPro" id="IPR007351">
    <property type="entry name" value="YjbR"/>
</dbReference>
<evidence type="ECO:0000313" key="3">
    <source>
        <dbReference type="Proteomes" id="UP000240859"/>
    </source>
</evidence>
<evidence type="ECO:0000313" key="1">
    <source>
        <dbReference type="EMBL" id="PTI70116.1"/>
    </source>
</evidence>
<evidence type="ECO:0000313" key="2">
    <source>
        <dbReference type="EMBL" id="PTI76689.1"/>
    </source>
</evidence>
<dbReference type="SUPFAM" id="SSF142906">
    <property type="entry name" value="YjbR-like"/>
    <property type="match status" value="1"/>
</dbReference>
<name>A0A9Q6HQ37_9STAP</name>
<reference evidence="3 4" key="1">
    <citation type="journal article" date="2016" name="Front. Microbiol.">
        <title>Comprehensive Phylogenetic Analysis of Bovine Non-aureus Staphylococci Species Based on Whole-Genome Sequencing.</title>
        <authorList>
            <person name="Naushad S."/>
            <person name="Barkema H.W."/>
            <person name="Luby C."/>
            <person name="Condas L.A."/>
            <person name="Nobrega D.B."/>
            <person name="Carson D.A."/>
            <person name="De Buck J."/>
        </authorList>
    </citation>
    <scope>NUCLEOTIDE SEQUENCE [LARGE SCALE GENOMIC DNA]</scope>
    <source>
        <strain evidence="1 3">SNUC 1084</strain>
        <strain evidence="2 4">SNUC 1231</strain>
    </source>
</reference>
<comment type="caution">
    <text evidence="2">The sequence shown here is derived from an EMBL/GenBank/DDBJ whole genome shotgun (WGS) entry which is preliminary data.</text>
</comment>
<accession>A0A9Q6HQ37</accession>
<dbReference type="Proteomes" id="UP000240859">
    <property type="component" value="Unassembled WGS sequence"/>
</dbReference>
<dbReference type="InterPro" id="IPR038056">
    <property type="entry name" value="YjbR-like_sf"/>
</dbReference>
<dbReference type="RefSeq" id="WP_073505129.1">
    <property type="nucleotide sequence ID" value="NZ_CP018199.1"/>
</dbReference>
<evidence type="ECO:0000313" key="4">
    <source>
        <dbReference type="Proteomes" id="UP000241960"/>
    </source>
</evidence>
<gene>
    <name evidence="1" type="ORF">BU057_02890</name>
    <name evidence="2" type="ORF">BU058_03480</name>
</gene>
<proteinExistence type="predicted"/>
<dbReference type="Proteomes" id="UP000241960">
    <property type="component" value="Unassembled WGS sequence"/>
</dbReference>
<reference evidence="2" key="2">
    <citation type="submission" date="2018-03" db="EMBL/GenBank/DDBJ databases">
        <authorList>
            <person name="Naushad S."/>
        </authorList>
    </citation>
    <scope>NUCLEOTIDE SEQUENCE</scope>
    <source>
        <strain evidence="1">SNUC 1084</strain>
        <strain evidence="2">SNUC 1231</strain>
    </source>
</reference>
<evidence type="ECO:0008006" key="5">
    <source>
        <dbReference type="Google" id="ProtNLM"/>
    </source>
</evidence>
<protein>
    <recommendedName>
        <fullName evidence="5">MmcQ/YjbR family DNA-binding protein</fullName>
    </recommendedName>
</protein>
<keyword evidence="3" id="KW-1185">Reference proteome</keyword>
<dbReference type="EMBL" id="PZFR01000008">
    <property type="protein sequence ID" value="PTI70116.1"/>
    <property type="molecule type" value="Genomic_DNA"/>
</dbReference>
<dbReference type="EMBL" id="PZFQ01000008">
    <property type="protein sequence ID" value="PTI76689.1"/>
    <property type="molecule type" value="Genomic_DNA"/>
</dbReference>
<dbReference type="PANTHER" id="PTHR35145:SF1">
    <property type="entry name" value="CYTOPLASMIC PROTEIN"/>
    <property type="match status" value="1"/>
</dbReference>
<dbReference type="AlphaFoldDB" id="A0A9Q6HQ37"/>
<dbReference type="PANTHER" id="PTHR35145">
    <property type="entry name" value="CYTOPLASMIC PROTEIN-RELATED"/>
    <property type="match status" value="1"/>
</dbReference>
<dbReference type="Gene3D" id="3.90.1150.30">
    <property type="match status" value="1"/>
</dbReference>
<dbReference type="InterPro" id="IPR058532">
    <property type="entry name" value="YjbR/MT2646/Rv2570-like"/>
</dbReference>
<dbReference type="Pfam" id="PF04237">
    <property type="entry name" value="YjbR"/>
    <property type="match status" value="1"/>
</dbReference>